<dbReference type="InterPro" id="IPR036874">
    <property type="entry name" value="Carbonic_anhydrase_sf"/>
</dbReference>
<accession>A0A1H9SGZ7</accession>
<dbReference type="Proteomes" id="UP000198571">
    <property type="component" value="Unassembled WGS sequence"/>
</dbReference>
<evidence type="ECO:0000256" key="7">
    <source>
        <dbReference type="PIRSR" id="PIRSR601765-1"/>
    </source>
</evidence>
<evidence type="ECO:0000256" key="1">
    <source>
        <dbReference type="ARBA" id="ARBA00006217"/>
    </source>
</evidence>
<name>A0A1H9SGZ7_9BACI</name>
<keyword evidence="9" id="KW-1185">Reference proteome</keyword>
<evidence type="ECO:0000256" key="6">
    <source>
        <dbReference type="ARBA" id="ARBA00048348"/>
    </source>
</evidence>
<dbReference type="SUPFAM" id="SSF53056">
    <property type="entry name" value="beta-carbonic anhydrase, cab"/>
    <property type="match status" value="1"/>
</dbReference>
<protein>
    <recommendedName>
        <fullName evidence="2">carbonic anhydrase</fullName>
        <ecNumber evidence="2">4.2.1.1</ecNumber>
    </recommendedName>
</protein>
<dbReference type="STRING" id="1601833.SAMN05518684_104220"/>
<feature type="binding site" evidence="7">
    <location>
        <position position="41"/>
    </location>
    <ligand>
        <name>Zn(2+)</name>
        <dbReference type="ChEBI" id="CHEBI:29105"/>
    </ligand>
</feature>
<comment type="catalytic activity">
    <reaction evidence="6">
        <text>hydrogencarbonate + H(+) = CO2 + H2O</text>
        <dbReference type="Rhea" id="RHEA:10748"/>
        <dbReference type="ChEBI" id="CHEBI:15377"/>
        <dbReference type="ChEBI" id="CHEBI:15378"/>
        <dbReference type="ChEBI" id="CHEBI:16526"/>
        <dbReference type="ChEBI" id="CHEBI:17544"/>
        <dbReference type="EC" id="4.2.1.1"/>
    </reaction>
</comment>
<evidence type="ECO:0000256" key="3">
    <source>
        <dbReference type="ARBA" id="ARBA00022723"/>
    </source>
</evidence>
<comment type="cofactor">
    <cofactor evidence="7">
        <name>Zn(2+)</name>
        <dbReference type="ChEBI" id="CHEBI:29105"/>
    </cofactor>
    <text evidence="7">Binds 1 zinc ion per subunit.</text>
</comment>
<dbReference type="EC" id="4.2.1.1" evidence="2"/>
<dbReference type="Gene3D" id="3.40.1050.10">
    <property type="entry name" value="Carbonic anhydrase"/>
    <property type="match status" value="1"/>
</dbReference>
<dbReference type="PANTHER" id="PTHR11002">
    <property type="entry name" value="CARBONIC ANHYDRASE"/>
    <property type="match status" value="1"/>
</dbReference>
<dbReference type="GO" id="GO:0004089">
    <property type="term" value="F:carbonate dehydratase activity"/>
    <property type="evidence" value="ECO:0007669"/>
    <property type="project" value="UniProtKB-EC"/>
</dbReference>
<evidence type="ECO:0000256" key="4">
    <source>
        <dbReference type="ARBA" id="ARBA00022833"/>
    </source>
</evidence>
<evidence type="ECO:0000313" key="9">
    <source>
        <dbReference type="Proteomes" id="UP000198571"/>
    </source>
</evidence>
<sequence>MEIRSLEVSHNQFMKKMKAEDPDFFKKLGEGQQPSFFVLSCCDSRTCPSTITGMPLGEMFTHRNIANQVTEEDDSFRASLHYALDVLGVNYIIILGHTNCGGILAASSGVQHESLDGWLKHVKATLDEYDKSNEAPTPAELEEHNVRQQIINVKNHPVYQRKGEGVPVIGLLFHLDSGELEWIDPDDNNL</sequence>
<comment type="similarity">
    <text evidence="1">Belongs to the beta-class carbonic anhydrase family.</text>
</comment>
<dbReference type="GO" id="GO:0008270">
    <property type="term" value="F:zinc ion binding"/>
    <property type="evidence" value="ECO:0007669"/>
    <property type="project" value="InterPro"/>
</dbReference>
<evidence type="ECO:0000256" key="2">
    <source>
        <dbReference type="ARBA" id="ARBA00012925"/>
    </source>
</evidence>
<feature type="binding site" evidence="7">
    <location>
        <position position="100"/>
    </location>
    <ligand>
        <name>Zn(2+)</name>
        <dbReference type="ChEBI" id="CHEBI:29105"/>
    </ligand>
</feature>
<organism evidence="8 9">
    <name type="scientific">Salipaludibacillus aurantiacus</name>
    <dbReference type="NCBI Taxonomy" id="1601833"/>
    <lineage>
        <taxon>Bacteria</taxon>
        <taxon>Bacillati</taxon>
        <taxon>Bacillota</taxon>
        <taxon>Bacilli</taxon>
        <taxon>Bacillales</taxon>
        <taxon>Bacillaceae</taxon>
    </lineage>
</organism>
<dbReference type="Pfam" id="PF00484">
    <property type="entry name" value="Pro_CA"/>
    <property type="match status" value="1"/>
</dbReference>
<proteinExistence type="inferred from homology"/>
<feature type="binding site" evidence="7">
    <location>
        <position position="43"/>
    </location>
    <ligand>
        <name>Zn(2+)</name>
        <dbReference type="ChEBI" id="CHEBI:29105"/>
    </ligand>
</feature>
<dbReference type="EMBL" id="FOGT01000004">
    <property type="protein sequence ID" value="SER84320.1"/>
    <property type="molecule type" value="Genomic_DNA"/>
</dbReference>
<keyword evidence="4 7" id="KW-0862">Zinc</keyword>
<keyword evidence="5" id="KW-0456">Lyase</keyword>
<evidence type="ECO:0000313" key="8">
    <source>
        <dbReference type="EMBL" id="SER84320.1"/>
    </source>
</evidence>
<keyword evidence="3 7" id="KW-0479">Metal-binding</keyword>
<dbReference type="PANTHER" id="PTHR11002:SF76">
    <property type="entry name" value="CARBONIC ANHYDRASE"/>
    <property type="match status" value="1"/>
</dbReference>
<dbReference type="InterPro" id="IPR001765">
    <property type="entry name" value="Carbonic_anhydrase"/>
</dbReference>
<evidence type="ECO:0000256" key="5">
    <source>
        <dbReference type="ARBA" id="ARBA00023239"/>
    </source>
</evidence>
<dbReference type="OrthoDB" id="9769739at2"/>
<reference evidence="9" key="1">
    <citation type="submission" date="2016-10" db="EMBL/GenBank/DDBJ databases">
        <authorList>
            <person name="Varghese N."/>
            <person name="Submissions S."/>
        </authorList>
    </citation>
    <scope>NUCLEOTIDE SEQUENCE [LARGE SCALE GENOMIC DNA]</scope>
    <source>
        <strain evidence="9">S9</strain>
    </source>
</reference>
<dbReference type="RefSeq" id="WP_093049091.1">
    <property type="nucleotide sequence ID" value="NZ_FOGT01000004.1"/>
</dbReference>
<gene>
    <name evidence="8" type="ORF">SAMN05518684_104220</name>
</gene>
<feature type="binding site" evidence="7">
    <location>
        <position position="97"/>
    </location>
    <ligand>
        <name>Zn(2+)</name>
        <dbReference type="ChEBI" id="CHEBI:29105"/>
    </ligand>
</feature>
<dbReference type="SMART" id="SM00947">
    <property type="entry name" value="Pro_CA"/>
    <property type="match status" value="1"/>
</dbReference>
<dbReference type="AlphaFoldDB" id="A0A1H9SGZ7"/>